<proteinExistence type="predicted"/>
<dbReference type="AlphaFoldDB" id="A0A9D4T2S9"/>
<evidence type="ECO:0000313" key="3">
    <source>
        <dbReference type="Proteomes" id="UP000821837"/>
    </source>
</evidence>
<accession>A0A9D4T2S9</accession>
<keyword evidence="1" id="KW-0472">Membrane</keyword>
<protein>
    <submittedName>
        <fullName evidence="2">Uncharacterized protein</fullName>
    </submittedName>
</protein>
<comment type="caution">
    <text evidence="2">The sequence shown here is derived from an EMBL/GenBank/DDBJ whole genome shotgun (WGS) entry which is preliminary data.</text>
</comment>
<keyword evidence="3" id="KW-1185">Reference proteome</keyword>
<name>A0A9D4T2S9_RHISA</name>
<keyword evidence="1" id="KW-0812">Transmembrane</keyword>
<sequence>MMRLSFRWRRFVAAIANTRPAEKVFLVVITTVLLWATAVTYVVYQIAQGRHAPVLWPPVPSRLREARQLLEPFRPLLDDHAALRQKSRNPAWAVAEQCRWPLDVLFLVHTVPGRRQRRAFLRTTLLEHRLVRYFNWTGAFFTHDRANGSSEHTKLALEVAQEGDLVDVSPYLTSVDVARSRHRRDVRDAQVTLEALRWAFRNCRRVRYVVEVSDGIIPRDPLMFVRYLRDYVNPERRILACRPVRKKRRGVLRAKSSKRTRMWSSHTTPTSPRVVRYCAGSPVSEQTTRAVRVLTGQALRGLYLESLVPGPRLVDGAYVTGDLALAAGVVHVDFAEAGEDYVKRDGRILNYTATFTKIRRDMATYRNLWWYWMRKNMPIYEQAFGESLRITLPLLYDA</sequence>
<feature type="transmembrane region" description="Helical" evidence="1">
    <location>
        <begin position="24"/>
        <end position="44"/>
    </location>
</feature>
<gene>
    <name evidence="2" type="ORF">HPB52_004173</name>
</gene>
<evidence type="ECO:0000313" key="2">
    <source>
        <dbReference type="EMBL" id="KAH7967934.1"/>
    </source>
</evidence>
<keyword evidence="1" id="KW-1133">Transmembrane helix</keyword>
<dbReference type="VEuPathDB" id="VectorBase:RSAN_041647"/>
<dbReference type="EMBL" id="JABSTV010001248">
    <property type="protein sequence ID" value="KAH7967934.1"/>
    <property type="molecule type" value="Genomic_DNA"/>
</dbReference>
<dbReference type="Proteomes" id="UP000821837">
    <property type="component" value="Unassembled WGS sequence"/>
</dbReference>
<reference evidence="2" key="1">
    <citation type="journal article" date="2020" name="Cell">
        <title>Large-Scale Comparative Analyses of Tick Genomes Elucidate Their Genetic Diversity and Vector Capacities.</title>
        <authorList>
            <consortium name="Tick Genome and Microbiome Consortium (TIGMIC)"/>
            <person name="Jia N."/>
            <person name="Wang J."/>
            <person name="Shi W."/>
            <person name="Du L."/>
            <person name="Sun Y."/>
            <person name="Zhan W."/>
            <person name="Jiang J.F."/>
            <person name="Wang Q."/>
            <person name="Zhang B."/>
            <person name="Ji P."/>
            <person name="Bell-Sakyi L."/>
            <person name="Cui X.M."/>
            <person name="Yuan T.T."/>
            <person name="Jiang B.G."/>
            <person name="Yang W.F."/>
            <person name="Lam T.T."/>
            <person name="Chang Q.C."/>
            <person name="Ding S.J."/>
            <person name="Wang X.J."/>
            <person name="Zhu J.G."/>
            <person name="Ruan X.D."/>
            <person name="Zhao L."/>
            <person name="Wei J.T."/>
            <person name="Ye R.Z."/>
            <person name="Que T.C."/>
            <person name="Du C.H."/>
            <person name="Zhou Y.H."/>
            <person name="Cheng J.X."/>
            <person name="Dai P.F."/>
            <person name="Guo W.B."/>
            <person name="Han X.H."/>
            <person name="Huang E.J."/>
            <person name="Li L.F."/>
            <person name="Wei W."/>
            <person name="Gao Y.C."/>
            <person name="Liu J.Z."/>
            <person name="Shao H.Z."/>
            <person name="Wang X."/>
            <person name="Wang C.C."/>
            <person name="Yang T.C."/>
            <person name="Huo Q.B."/>
            <person name="Li W."/>
            <person name="Chen H.Y."/>
            <person name="Chen S.E."/>
            <person name="Zhou L.G."/>
            <person name="Ni X.B."/>
            <person name="Tian J.H."/>
            <person name="Sheng Y."/>
            <person name="Liu T."/>
            <person name="Pan Y.S."/>
            <person name="Xia L.Y."/>
            <person name="Li J."/>
            <person name="Zhao F."/>
            <person name="Cao W.C."/>
        </authorList>
    </citation>
    <scope>NUCLEOTIDE SEQUENCE</scope>
    <source>
        <strain evidence="2">Rsan-2018</strain>
    </source>
</reference>
<organism evidence="2 3">
    <name type="scientific">Rhipicephalus sanguineus</name>
    <name type="common">Brown dog tick</name>
    <name type="synonym">Ixodes sanguineus</name>
    <dbReference type="NCBI Taxonomy" id="34632"/>
    <lineage>
        <taxon>Eukaryota</taxon>
        <taxon>Metazoa</taxon>
        <taxon>Ecdysozoa</taxon>
        <taxon>Arthropoda</taxon>
        <taxon>Chelicerata</taxon>
        <taxon>Arachnida</taxon>
        <taxon>Acari</taxon>
        <taxon>Parasitiformes</taxon>
        <taxon>Ixodida</taxon>
        <taxon>Ixodoidea</taxon>
        <taxon>Ixodidae</taxon>
        <taxon>Rhipicephalinae</taxon>
        <taxon>Rhipicephalus</taxon>
        <taxon>Rhipicephalus</taxon>
    </lineage>
</organism>
<reference evidence="2" key="2">
    <citation type="submission" date="2021-09" db="EMBL/GenBank/DDBJ databases">
        <authorList>
            <person name="Jia N."/>
            <person name="Wang J."/>
            <person name="Shi W."/>
            <person name="Du L."/>
            <person name="Sun Y."/>
            <person name="Zhan W."/>
            <person name="Jiang J."/>
            <person name="Wang Q."/>
            <person name="Zhang B."/>
            <person name="Ji P."/>
            <person name="Sakyi L.B."/>
            <person name="Cui X."/>
            <person name="Yuan T."/>
            <person name="Jiang B."/>
            <person name="Yang W."/>
            <person name="Lam T.T.-Y."/>
            <person name="Chang Q."/>
            <person name="Ding S."/>
            <person name="Wang X."/>
            <person name="Zhu J."/>
            <person name="Ruan X."/>
            <person name="Zhao L."/>
            <person name="Wei J."/>
            <person name="Que T."/>
            <person name="Du C."/>
            <person name="Cheng J."/>
            <person name="Dai P."/>
            <person name="Han X."/>
            <person name="Huang E."/>
            <person name="Gao Y."/>
            <person name="Liu J."/>
            <person name="Shao H."/>
            <person name="Ye R."/>
            <person name="Li L."/>
            <person name="Wei W."/>
            <person name="Wang X."/>
            <person name="Wang C."/>
            <person name="Huo Q."/>
            <person name="Li W."/>
            <person name="Guo W."/>
            <person name="Chen H."/>
            <person name="Chen S."/>
            <person name="Zhou L."/>
            <person name="Zhou L."/>
            <person name="Ni X."/>
            <person name="Tian J."/>
            <person name="Zhou Y."/>
            <person name="Sheng Y."/>
            <person name="Liu T."/>
            <person name="Pan Y."/>
            <person name="Xia L."/>
            <person name="Li J."/>
            <person name="Zhao F."/>
            <person name="Cao W."/>
        </authorList>
    </citation>
    <scope>NUCLEOTIDE SEQUENCE</scope>
    <source>
        <strain evidence="2">Rsan-2018</strain>
        <tissue evidence="2">Larvae</tissue>
    </source>
</reference>
<evidence type="ECO:0000256" key="1">
    <source>
        <dbReference type="SAM" id="Phobius"/>
    </source>
</evidence>